<reference evidence="2 3" key="1">
    <citation type="submission" date="2021-05" db="EMBL/GenBank/DDBJ databases">
        <title>Genome Assembly of Synthetic Allotetraploid Brassica napus Reveals Homoeologous Exchanges between Subgenomes.</title>
        <authorList>
            <person name="Davis J.T."/>
        </authorList>
    </citation>
    <scope>NUCLEOTIDE SEQUENCE [LARGE SCALE GENOMIC DNA]</scope>
    <source>
        <strain evidence="3">cv. Da-Ae</strain>
        <tissue evidence="2">Seedling</tissue>
    </source>
</reference>
<evidence type="ECO:0000313" key="2">
    <source>
        <dbReference type="EMBL" id="KAH0884399.1"/>
    </source>
</evidence>
<protein>
    <recommendedName>
        <fullName evidence="4">NYN domain-containing protein</fullName>
    </recommendedName>
</protein>
<keyword evidence="3" id="KW-1185">Reference proteome</keyword>
<gene>
    <name evidence="2" type="ORF">HID58_060495</name>
</gene>
<organism evidence="2 3">
    <name type="scientific">Brassica napus</name>
    <name type="common">Rape</name>
    <dbReference type="NCBI Taxonomy" id="3708"/>
    <lineage>
        <taxon>Eukaryota</taxon>
        <taxon>Viridiplantae</taxon>
        <taxon>Streptophyta</taxon>
        <taxon>Embryophyta</taxon>
        <taxon>Tracheophyta</taxon>
        <taxon>Spermatophyta</taxon>
        <taxon>Magnoliopsida</taxon>
        <taxon>eudicotyledons</taxon>
        <taxon>Gunneridae</taxon>
        <taxon>Pentapetalae</taxon>
        <taxon>rosids</taxon>
        <taxon>malvids</taxon>
        <taxon>Brassicales</taxon>
        <taxon>Brassicaceae</taxon>
        <taxon>Brassiceae</taxon>
        <taxon>Brassica</taxon>
    </lineage>
</organism>
<evidence type="ECO:0000313" key="3">
    <source>
        <dbReference type="Proteomes" id="UP000824890"/>
    </source>
</evidence>
<evidence type="ECO:0000256" key="1">
    <source>
        <dbReference type="SAM" id="MobiDB-lite"/>
    </source>
</evidence>
<comment type="caution">
    <text evidence="2">The sequence shown here is derived from an EMBL/GenBank/DDBJ whole genome shotgun (WGS) entry which is preliminary data.</text>
</comment>
<accession>A0ABQ7ZVV2</accession>
<proteinExistence type="predicted"/>
<feature type="compositionally biased region" description="Polar residues" evidence="1">
    <location>
        <begin position="127"/>
        <end position="165"/>
    </location>
</feature>
<sequence>MLMIRGLESFGIMPRYFPAVGDRKDKLEMILVDAICCPVDNLDTINLMVIMGDLSGHDEFVVTAFALSCKGGEYNVLIAQPDEFKEQLRSSAKKKWLWSSLLAGRGPLPLTSSMQHLMDYMDAAELSRNSTSPQETSQHGPNTITQQTQPANTQLQRSSSTFTHDTNTEEVTEAVFLKEKVSKAKVKLSTSRTAPHVLIQNRCCA</sequence>
<evidence type="ECO:0008006" key="4">
    <source>
        <dbReference type="Google" id="ProtNLM"/>
    </source>
</evidence>
<dbReference type="EMBL" id="JAGKQM010000014">
    <property type="protein sequence ID" value="KAH0884399.1"/>
    <property type="molecule type" value="Genomic_DNA"/>
</dbReference>
<name>A0ABQ7ZVV2_BRANA</name>
<dbReference type="Proteomes" id="UP000824890">
    <property type="component" value="Unassembled WGS sequence"/>
</dbReference>
<feature type="region of interest" description="Disordered" evidence="1">
    <location>
        <begin position="126"/>
        <end position="167"/>
    </location>
</feature>